<dbReference type="PANTHER" id="PTHR39426">
    <property type="entry name" value="HOMOLOGY TO DEATH-ON-CURING PROTEIN OF PHAGE P1"/>
    <property type="match status" value="1"/>
</dbReference>
<dbReference type="Gene3D" id="1.20.120.1870">
    <property type="entry name" value="Fic/DOC protein, Fido domain"/>
    <property type="match status" value="1"/>
</dbReference>
<evidence type="ECO:0000313" key="3">
    <source>
        <dbReference type="Proteomes" id="UP000281547"/>
    </source>
</evidence>
<dbReference type="RefSeq" id="WP_127189154.1">
    <property type="nucleotide sequence ID" value="NZ_RZNJ01000004.1"/>
</dbReference>
<name>A0A433X8J2_9HYPH</name>
<feature type="domain" description="Fido" evidence="1">
    <location>
        <begin position="4"/>
        <end position="81"/>
    </location>
</feature>
<reference evidence="2 3" key="1">
    <citation type="journal article" date="2016" name="Int. J. Syst. Evol. Microbiol.">
        <title>Arsenicitalea aurantiaca gen. nov., sp. nov., a new member of the family Hyphomicrobiaceae, isolated from high-arsenic sediment.</title>
        <authorList>
            <person name="Mu Y."/>
            <person name="Zhou L."/>
            <person name="Zeng X.C."/>
            <person name="Liu L."/>
            <person name="Pan Y."/>
            <person name="Chen X."/>
            <person name="Wang J."/>
            <person name="Li S."/>
            <person name="Li W.J."/>
            <person name="Wang Y."/>
        </authorList>
    </citation>
    <scope>NUCLEOTIDE SEQUENCE [LARGE SCALE GENOMIC DNA]</scope>
    <source>
        <strain evidence="2 3">42-50</strain>
    </source>
</reference>
<dbReference type="InterPro" id="IPR053737">
    <property type="entry name" value="Type_II_TA_Toxin"/>
</dbReference>
<dbReference type="EMBL" id="RZNJ01000004">
    <property type="protein sequence ID" value="RUT30372.1"/>
    <property type="molecule type" value="Genomic_DNA"/>
</dbReference>
<evidence type="ECO:0000259" key="1">
    <source>
        <dbReference type="Pfam" id="PF02661"/>
    </source>
</evidence>
<dbReference type="PANTHER" id="PTHR39426:SF1">
    <property type="entry name" value="HOMOLOGY TO DEATH-ON-CURING PROTEIN OF PHAGE P1"/>
    <property type="match status" value="1"/>
</dbReference>
<protein>
    <submittedName>
        <fullName evidence="2">Type II toxin-antitoxin system death-on-curing family toxin</fullName>
    </submittedName>
</protein>
<dbReference type="Proteomes" id="UP000281547">
    <property type="component" value="Unassembled WGS sequence"/>
</dbReference>
<evidence type="ECO:0000313" key="2">
    <source>
        <dbReference type="EMBL" id="RUT30372.1"/>
    </source>
</evidence>
<sequence length="125" mass="13923">MVAYLSLKDALHIHSEQIRLFGGEPGVRDMGLVEAALLRPQTGHYADLLEEAAALWESLTLGRGFVDANKRVAFACVDVFLGLNDAVLEADDYMVVAFIDQHLDAGTFSKSVLEEWLLRHVRLIR</sequence>
<dbReference type="OrthoDB" id="9802752at2"/>
<dbReference type="InterPro" id="IPR006440">
    <property type="entry name" value="Doc"/>
</dbReference>
<gene>
    <name evidence="2" type="ORF">EMQ25_13780</name>
</gene>
<accession>A0A433X8J2</accession>
<organism evidence="2 3">
    <name type="scientific">Arsenicitalea aurantiaca</name>
    <dbReference type="NCBI Taxonomy" id="1783274"/>
    <lineage>
        <taxon>Bacteria</taxon>
        <taxon>Pseudomonadati</taxon>
        <taxon>Pseudomonadota</taxon>
        <taxon>Alphaproteobacteria</taxon>
        <taxon>Hyphomicrobiales</taxon>
        <taxon>Devosiaceae</taxon>
        <taxon>Arsenicitalea</taxon>
    </lineage>
</organism>
<keyword evidence="3" id="KW-1185">Reference proteome</keyword>
<dbReference type="AlphaFoldDB" id="A0A433X8J2"/>
<dbReference type="GO" id="GO:0016301">
    <property type="term" value="F:kinase activity"/>
    <property type="evidence" value="ECO:0007669"/>
    <property type="project" value="InterPro"/>
</dbReference>
<comment type="caution">
    <text evidence="2">The sequence shown here is derived from an EMBL/GenBank/DDBJ whole genome shotgun (WGS) entry which is preliminary data.</text>
</comment>
<dbReference type="InterPro" id="IPR003812">
    <property type="entry name" value="Fido"/>
</dbReference>
<proteinExistence type="predicted"/>
<dbReference type="Pfam" id="PF02661">
    <property type="entry name" value="Fic"/>
    <property type="match status" value="1"/>
</dbReference>